<evidence type="ECO:0000256" key="12">
    <source>
        <dbReference type="ARBA" id="ARBA00032687"/>
    </source>
</evidence>
<keyword evidence="7" id="KW-1000">Mitochondrion outer membrane</keyword>
<accession>A0A9D4D370</accession>
<proteinExistence type="inferred from homology"/>
<keyword evidence="10" id="KW-0496">Mitochondrion</keyword>
<evidence type="ECO:0000256" key="11">
    <source>
        <dbReference type="ARBA" id="ARBA00023136"/>
    </source>
</evidence>
<evidence type="ECO:0000256" key="3">
    <source>
        <dbReference type="ARBA" id="ARBA00004496"/>
    </source>
</evidence>
<organism evidence="15 16">
    <name type="scientific">Dreissena polymorpha</name>
    <name type="common">Zebra mussel</name>
    <name type="synonym">Mytilus polymorpha</name>
    <dbReference type="NCBI Taxonomy" id="45954"/>
    <lineage>
        <taxon>Eukaryota</taxon>
        <taxon>Metazoa</taxon>
        <taxon>Spiralia</taxon>
        <taxon>Lophotrochozoa</taxon>
        <taxon>Mollusca</taxon>
        <taxon>Bivalvia</taxon>
        <taxon>Autobranchia</taxon>
        <taxon>Heteroconchia</taxon>
        <taxon>Euheterodonta</taxon>
        <taxon>Imparidentia</taxon>
        <taxon>Neoheterodontei</taxon>
        <taxon>Myida</taxon>
        <taxon>Dreissenoidea</taxon>
        <taxon>Dreissenidae</taxon>
        <taxon>Dreissena</taxon>
    </lineage>
</organism>
<sequence>MGEYMDFGLLYLLTQRFYLICYRYCLHLCLNILCWKYPNIVENKVPTRKNSSDERQARNQQNCEQLLKKAQSEIDILRSEKQVLESEKQDALSRDQNHARVQQQLEDLLKKAQSEIDRLHAEKQVLESEKQDAFNRLSTLMSSKLRDNNPNIADLSDQFRPTKIGEQFTELYDNEWTDAFSVLEQQYTEKQGITFLLDIIMEAYVFCEHELTASWNYVEKIFLTEGDTVTAKCLKDARKKKILDDISEKKREFSTDLSTHYTKYPSFANNDAIQKYISKCVQLCLLMNANDPPVVIECPGWHSHIWTQGHTRMPMVNGKPTSRKAWVVIEIDEQPMPRQDFDKAVFKEYTCRGPYVEYFVWPIMYLHRNGPMLAKGIAQGNHM</sequence>
<dbReference type="Pfam" id="PF16026">
    <property type="entry name" value="MIEAP"/>
    <property type="match status" value="1"/>
</dbReference>
<dbReference type="GO" id="GO:0035694">
    <property type="term" value="P:mitochondrial protein catabolic process"/>
    <property type="evidence" value="ECO:0007669"/>
    <property type="project" value="InterPro"/>
</dbReference>
<dbReference type="GO" id="GO:0005759">
    <property type="term" value="C:mitochondrial matrix"/>
    <property type="evidence" value="ECO:0007669"/>
    <property type="project" value="UniProtKB-SubCell"/>
</dbReference>
<comment type="similarity">
    <text evidence="4">Belongs to the MIEAP family.</text>
</comment>
<evidence type="ECO:0000256" key="8">
    <source>
        <dbReference type="ARBA" id="ARBA00023054"/>
    </source>
</evidence>
<keyword evidence="9" id="KW-0446">Lipid-binding</keyword>
<evidence type="ECO:0000256" key="4">
    <source>
        <dbReference type="ARBA" id="ARBA00008233"/>
    </source>
</evidence>
<protein>
    <recommendedName>
        <fullName evidence="5">Mitochondria-eating protein</fullName>
    </recommendedName>
    <alternativeName>
        <fullName evidence="12">Spermatogenesis-associated protein 18</fullName>
    </alternativeName>
</protein>
<name>A0A9D4D370_DREPO</name>
<evidence type="ECO:0000256" key="7">
    <source>
        <dbReference type="ARBA" id="ARBA00022787"/>
    </source>
</evidence>
<evidence type="ECO:0000256" key="2">
    <source>
        <dbReference type="ARBA" id="ARBA00004305"/>
    </source>
</evidence>
<reference evidence="15" key="1">
    <citation type="journal article" date="2019" name="bioRxiv">
        <title>The Genome of the Zebra Mussel, Dreissena polymorpha: A Resource for Invasive Species Research.</title>
        <authorList>
            <person name="McCartney M.A."/>
            <person name="Auch B."/>
            <person name="Kono T."/>
            <person name="Mallez S."/>
            <person name="Zhang Y."/>
            <person name="Obille A."/>
            <person name="Becker A."/>
            <person name="Abrahante J.E."/>
            <person name="Garbe J."/>
            <person name="Badalamenti J.P."/>
            <person name="Herman A."/>
            <person name="Mangelson H."/>
            <person name="Liachko I."/>
            <person name="Sullivan S."/>
            <person name="Sone E.D."/>
            <person name="Koren S."/>
            <person name="Silverstein K.A.T."/>
            <person name="Beckman K.B."/>
            <person name="Gohl D.M."/>
        </authorList>
    </citation>
    <scope>NUCLEOTIDE SEQUENCE</scope>
    <source>
        <strain evidence="15">Duluth1</strain>
        <tissue evidence="15">Whole animal</tissue>
    </source>
</reference>
<evidence type="ECO:0000259" key="14">
    <source>
        <dbReference type="Pfam" id="PF16026"/>
    </source>
</evidence>
<evidence type="ECO:0000256" key="1">
    <source>
        <dbReference type="ARBA" id="ARBA00004294"/>
    </source>
</evidence>
<evidence type="ECO:0000313" key="15">
    <source>
        <dbReference type="EMBL" id="KAH3737820.1"/>
    </source>
</evidence>
<dbReference type="InterPro" id="IPR026169">
    <property type="entry name" value="MIEAP"/>
</dbReference>
<reference evidence="15" key="2">
    <citation type="submission" date="2020-11" db="EMBL/GenBank/DDBJ databases">
        <authorList>
            <person name="McCartney M.A."/>
            <person name="Auch B."/>
            <person name="Kono T."/>
            <person name="Mallez S."/>
            <person name="Becker A."/>
            <person name="Gohl D.M."/>
            <person name="Silverstein K.A.T."/>
            <person name="Koren S."/>
            <person name="Bechman K.B."/>
            <person name="Herman A."/>
            <person name="Abrahante J.E."/>
            <person name="Garbe J."/>
        </authorList>
    </citation>
    <scope>NUCLEOTIDE SEQUENCE</scope>
    <source>
        <strain evidence="15">Duluth1</strain>
        <tissue evidence="15">Whole animal</tissue>
    </source>
</reference>
<feature type="domain" description="Mitochondria-eating protein C-terminal" evidence="14">
    <location>
        <begin position="160"/>
        <end position="298"/>
    </location>
</feature>
<keyword evidence="8 13" id="KW-0175">Coiled coil</keyword>
<dbReference type="OrthoDB" id="6159177at2759"/>
<keyword evidence="16" id="KW-1185">Reference proteome</keyword>
<comment type="caution">
    <text evidence="15">The sequence shown here is derived from an EMBL/GenBank/DDBJ whole genome shotgun (WGS) entry which is preliminary data.</text>
</comment>
<gene>
    <name evidence="15" type="ORF">DPMN_044415</name>
</gene>
<evidence type="ECO:0000313" key="16">
    <source>
        <dbReference type="Proteomes" id="UP000828390"/>
    </source>
</evidence>
<evidence type="ECO:0000256" key="6">
    <source>
        <dbReference type="ARBA" id="ARBA00022490"/>
    </source>
</evidence>
<evidence type="ECO:0000256" key="9">
    <source>
        <dbReference type="ARBA" id="ARBA00023121"/>
    </source>
</evidence>
<dbReference type="PANTHER" id="PTHR21771:SF0">
    <property type="entry name" value="MITOCHONDRIA-EATING PROTEIN"/>
    <property type="match status" value="1"/>
</dbReference>
<dbReference type="InterPro" id="IPR031981">
    <property type="entry name" value="MIEAP_C"/>
</dbReference>
<comment type="subcellular location">
    <subcellularLocation>
        <location evidence="3">Cytoplasm</location>
    </subcellularLocation>
    <subcellularLocation>
        <location evidence="2">Mitochondrion matrix</location>
    </subcellularLocation>
    <subcellularLocation>
        <location evidence="1">Mitochondrion outer membrane</location>
    </subcellularLocation>
</comment>
<keyword evidence="11" id="KW-0472">Membrane</keyword>
<dbReference type="GO" id="GO:0005741">
    <property type="term" value="C:mitochondrial outer membrane"/>
    <property type="evidence" value="ECO:0007669"/>
    <property type="project" value="UniProtKB-SubCell"/>
</dbReference>
<evidence type="ECO:0000256" key="10">
    <source>
        <dbReference type="ARBA" id="ARBA00023128"/>
    </source>
</evidence>
<dbReference type="AlphaFoldDB" id="A0A9D4D370"/>
<evidence type="ECO:0000256" key="13">
    <source>
        <dbReference type="SAM" id="Coils"/>
    </source>
</evidence>
<dbReference type="Proteomes" id="UP000828390">
    <property type="component" value="Unassembled WGS sequence"/>
</dbReference>
<dbReference type="GO" id="GO:0035695">
    <property type="term" value="P:mitophagy by internal vacuole formation"/>
    <property type="evidence" value="ECO:0007669"/>
    <property type="project" value="TreeGrafter"/>
</dbReference>
<dbReference type="PANTHER" id="PTHR21771">
    <property type="entry name" value="MITOCHONDRIA-EATING PROTEIN-RELATED"/>
    <property type="match status" value="1"/>
</dbReference>
<evidence type="ECO:0000256" key="5">
    <source>
        <dbReference type="ARBA" id="ARBA00019863"/>
    </source>
</evidence>
<dbReference type="EMBL" id="JAIWYP010000011">
    <property type="protein sequence ID" value="KAH3737820.1"/>
    <property type="molecule type" value="Genomic_DNA"/>
</dbReference>
<dbReference type="GO" id="GO:0008289">
    <property type="term" value="F:lipid binding"/>
    <property type="evidence" value="ECO:0007669"/>
    <property type="project" value="UniProtKB-KW"/>
</dbReference>
<feature type="coiled-coil region" evidence="13">
    <location>
        <begin position="60"/>
        <end position="136"/>
    </location>
</feature>
<keyword evidence="6" id="KW-0963">Cytoplasm</keyword>